<accession>A0A813JF36</accession>
<sequence length="107" mass="11705">MSTLRPGPGLVTQTFLPNGLILPSFRLWEKTKIDNSTTASQNMRLLEKNVVTGKIGLAVQSGFLSQPIQQLFVIQQLVQHCARRGSPKFAQLTCRIGPPIEGTTCPS</sequence>
<dbReference type="AlphaFoldDB" id="A0A813JF36"/>
<dbReference type="Proteomes" id="UP000626109">
    <property type="component" value="Unassembled WGS sequence"/>
</dbReference>
<evidence type="ECO:0000313" key="2">
    <source>
        <dbReference type="Proteomes" id="UP000626109"/>
    </source>
</evidence>
<name>A0A813JF36_POLGL</name>
<dbReference type="EMBL" id="CAJNNW010025244">
    <property type="protein sequence ID" value="CAE8676441.1"/>
    <property type="molecule type" value="Genomic_DNA"/>
</dbReference>
<proteinExistence type="predicted"/>
<reference evidence="1" key="1">
    <citation type="submission" date="2021-02" db="EMBL/GenBank/DDBJ databases">
        <authorList>
            <person name="Dougan E. K."/>
            <person name="Rhodes N."/>
            <person name="Thang M."/>
            <person name="Chan C."/>
        </authorList>
    </citation>
    <scope>NUCLEOTIDE SEQUENCE</scope>
</reference>
<gene>
    <name evidence="1" type="ORF">PGLA2088_LOCUS19883</name>
</gene>
<evidence type="ECO:0000313" key="1">
    <source>
        <dbReference type="EMBL" id="CAE8676441.1"/>
    </source>
</evidence>
<protein>
    <submittedName>
        <fullName evidence="1">Uncharacterized protein</fullName>
    </submittedName>
</protein>
<organism evidence="1 2">
    <name type="scientific">Polarella glacialis</name>
    <name type="common">Dinoflagellate</name>
    <dbReference type="NCBI Taxonomy" id="89957"/>
    <lineage>
        <taxon>Eukaryota</taxon>
        <taxon>Sar</taxon>
        <taxon>Alveolata</taxon>
        <taxon>Dinophyceae</taxon>
        <taxon>Suessiales</taxon>
        <taxon>Suessiaceae</taxon>
        <taxon>Polarella</taxon>
    </lineage>
</organism>
<comment type="caution">
    <text evidence="1">The sequence shown here is derived from an EMBL/GenBank/DDBJ whole genome shotgun (WGS) entry which is preliminary data.</text>
</comment>